<organism evidence="2">
    <name type="scientific">Timema californicum</name>
    <name type="common">California timema</name>
    <name type="synonym">Walking stick</name>
    <dbReference type="NCBI Taxonomy" id="61474"/>
    <lineage>
        <taxon>Eukaryota</taxon>
        <taxon>Metazoa</taxon>
        <taxon>Ecdysozoa</taxon>
        <taxon>Arthropoda</taxon>
        <taxon>Hexapoda</taxon>
        <taxon>Insecta</taxon>
        <taxon>Pterygota</taxon>
        <taxon>Neoptera</taxon>
        <taxon>Polyneoptera</taxon>
        <taxon>Phasmatodea</taxon>
        <taxon>Timematodea</taxon>
        <taxon>Timematoidea</taxon>
        <taxon>Timematidae</taxon>
        <taxon>Timema</taxon>
    </lineage>
</organism>
<feature type="region of interest" description="Disordered" evidence="1">
    <location>
        <begin position="272"/>
        <end position="313"/>
    </location>
</feature>
<feature type="compositionally biased region" description="Pro residues" evidence="1">
    <location>
        <begin position="304"/>
        <end position="313"/>
    </location>
</feature>
<sequence>MATYPVTLKHGGDTSRRSYQGTFLQCRIFIFREHMRCQMRIRTDLSCLVLSLIGSSVLDISCRTDEEKKVIGGRQVIEKSSSFQAEESSKVVESSQSVQQSSSRLVQSSVSSVSSSQKTVSSSSTSLSSDLQSQSALDDNGNQMSEGLTGKLKVFSSQKDQESFTKEQDGQVVEQVSSSSQQESVTSEPVVPQPPNETPAFTPKQVPDESQGLQPESLLTTCEVTSSIPHTTEIKQESIKNTLKEIISEIEEAVVSELNEDTTPQAPFVLSNVESSPSRTKRTLEKQTSTTTLEETNNVSDAGKPPPACPPLPPHLFTVDRTRPLSLTSDDLAHLFQSVQVHTLTTIPSMTITEVTTQYTGTLHFFCLVRVYTTSLNVVPDVGRFERIAHELNQVLREEKQSGSELFQETQQMEHFSAGSGLKAGPHDSIDHYSPHTDITPPCAVLTCRACMCMSRLRRSHTIREC</sequence>
<feature type="compositionally biased region" description="Polar residues" evidence="1">
    <location>
        <begin position="136"/>
        <end position="146"/>
    </location>
</feature>
<name>A0A7R9J160_TIMCA</name>
<protein>
    <submittedName>
        <fullName evidence="2">(California timema) hypothetical protein</fullName>
    </submittedName>
</protein>
<feature type="compositionally biased region" description="Low complexity" evidence="1">
    <location>
        <begin position="171"/>
        <end position="190"/>
    </location>
</feature>
<evidence type="ECO:0000256" key="1">
    <source>
        <dbReference type="SAM" id="MobiDB-lite"/>
    </source>
</evidence>
<feature type="compositionally biased region" description="Basic and acidic residues" evidence="1">
    <location>
        <begin position="159"/>
        <end position="169"/>
    </location>
</feature>
<proteinExistence type="predicted"/>
<feature type="compositionally biased region" description="Low complexity" evidence="1">
    <location>
        <begin position="117"/>
        <end position="135"/>
    </location>
</feature>
<dbReference type="AlphaFoldDB" id="A0A7R9J160"/>
<accession>A0A7R9J160</accession>
<dbReference type="EMBL" id="OE180041">
    <property type="protein sequence ID" value="CAD7570401.1"/>
    <property type="molecule type" value="Genomic_DNA"/>
</dbReference>
<feature type="region of interest" description="Disordered" evidence="1">
    <location>
        <begin position="159"/>
        <end position="213"/>
    </location>
</feature>
<gene>
    <name evidence="2" type="ORF">TCMB3V08_LOCUS3106</name>
</gene>
<feature type="compositionally biased region" description="Polar residues" evidence="1">
    <location>
        <begin position="286"/>
        <end position="300"/>
    </location>
</feature>
<reference evidence="2" key="1">
    <citation type="submission" date="2020-11" db="EMBL/GenBank/DDBJ databases">
        <authorList>
            <person name="Tran Van P."/>
        </authorList>
    </citation>
    <scope>NUCLEOTIDE SEQUENCE</scope>
</reference>
<feature type="region of interest" description="Disordered" evidence="1">
    <location>
        <begin position="117"/>
        <end position="147"/>
    </location>
</feature>
<evidence type="ECO:0000313" key="2">
    <source>
        <dbReference type="EMBL" id="CAD7570401.1"/>
    </source>
</evidence>